<dbReference type="InterPro" id="IPR050706">
    <property type="entry name" value="Cyclic-di-GMP_PDE-like"/>
</dbReference>
<reference evidence="2 3" key="1">
    <citation type="submission" date="2018-08" db="EMBL/GenBank/DDBJ databases">
        <title>Recombination of ecologically and evolutionarily significant loci maintains genetic cohesion in the Pseudomonas syringae species complex.</title>
        <authorList>
            <person name="Dillon M."/>
            <person name="Thakur S."/>
            <person name="Almeida R.N.D."/>
            <person name="Weir B.S."/>
            <person name="Guttman D.S."/>
        </authorList>
    </citation>
    <scope>NUCLEOTIDE SEQUENCE [LARGE SCALE GENOMIC DNA]</scope>
    <source>
        <strain evidence="2 3">88_10</strain>
    </source>
</reference>
<gene>
    <name evidence="2" type="ORF">APX70_03541</name>
</gene>
<dbReference type="SUPFAM" id="SSF141868">
    <property type="entry name" value="EAL domain-like"/>
    <property type="match status" value="1"/>
</dbReference>
<evidence type="ECO:0000313" key="3">
    <source>
        <dbReference type="Proteomes" id="UP000282378"/>
    </source>
</evidence>
<dbReference type="Gene3D" id="3.20.20.450">
    <property type="entry name" value="EAL domain"/>
    <property type="match status" value="1"/>
</dbReference>
<feature type="domain" description="EAL" evidence="1">
    <location>
        <begin position="1"/>
        <end position="220"/>
    </location>
</feature>
<accession>A0A3M2WQM8</accession>
<sequence>EALVRWRHQERGLLPPSEFIPLAEQSGLIVPLGYWVIFRALKDMQALREQGLAPLHMAINLSFRQFQDSQLLPTLNRLIEEHNVDAHWLEFELTETAVMRRSDQVRQTMEALGRLGVRFSLDDFGTGYSSFMHLNSLPIALLKVDMGFVEQMEAREENRKLVNAMITLAHNLNLEVVAEGVETHEQQQFLSEEGCEQIQGYIISLPLQPDEFSERFLLTNLSDVSDSTAAKPPL</sequence>
<evidence type="ECO:0000259" key="1">
    <source>
        <dbReference type="PROSITE" id="PS50883"/>
    </source>
</evidence>
<dbReference type="InterPro" id="IPR035919">
    <property type="entry name" value="EAL_sf"/>
</dbReference>
<feature type="non-terminal residue" evidence="2">
    <location>
        <position position="1"/>
    </location>
</feature>
<dbReference type="AlphaFoldDB" id="A0A3M2WQM8"/>
<dbReference type="PANTHER" id="PTHR33121">
    <property type="entry name" value="CYCLIC DI-GMP PHOSPHODIESTERASE PDEF"/>
    <property type="match status" value="1"/>
</dbReference>
<organism evidence="2 3">
    <name type="scientific">Pseudomonas syringae pv. maculicola</name>
    <dbReference type="NCBI Taxonomy" id="59511"/>
    <lineage>
        <taxon>Bacteria</taxon>
        <taxon>Pseudomonadati</taxon>
        <taxon>Pseudomonadota</taxon>
        <taxon>Gammaproteobacteria</taxon>
        <taxon>Pseudomonadales</taxon>
        <taxon>Pseudomonadaceae</taxon>
        <taxon>Pseudomonas</taxon>
    </lineage>
</organism>
<dbReference type="PROSITE" id="PS50883">
    <property type="entry name" value="EAL"/>
    <property type="match status" value="1"/>
</dbReference>
<evidence type="ECO:0000313" key="2">
    <source>
        <dbReference type="EMBL" id="RML53088.1"/>
    </source>
</evidence>
<protein>
    <submittedName>
        <fullName evidence="2">GGDEF domain/EAL domain protein</fullName>
    </submittedName>
</protein>
<name>A0A3M2WQM8_PSEYM</name>
<dbReference type="InterPro" id="IPR001633">
    <property type="entry name" value="EAL_dom"/>
</dbReference>
<dbReference type="GO" id="GO:0071111">
    <property type="term" value="F:cyclic-guanylate-specific phosphodiesterase activity"/>
    <property type="evidence" value="ECO:0007669"/>
    <property type="project" value="InterPro"/>
</dbReference>
<dbReference type="PANTHER" id="PTHR33121:SF70">
    <property type="entry name" value="SIGNALING PROTEIN YKOW"/>
    <property type="match status" value="1"/>
</dbReference>
<dbReference type="EMBL" id="RBNL01003346">
    <property type="protein sequence ID" value="RML53088.1"/>
    <property type="molecule type" value="Genomic_DNA"/>
</dbReference>
<proteinExistence type="predicted"/>
<dbReference type="SMART" id="SM00052">
    <property type="entry name" value="EAL"/>
    <property type="match status" value="1"/>
</dbReference>
<dbReference type="Pfam" id="PF00563">
    <property type="entry name" value="EAL"/>
    <property type="match status" value="1"/>
</dbReference>
<dbReference type="Proteomes" id="UP000282378">
    <property type="component" value="Unassembled WGS sequence"/>
</dbReference>
<comment type="caution">
    <text evidence="2">The sequence shown here is derived from an EMBL/GenBank/DDBJ whole genome shotgun (WGS) entry which is preliminary data.</text>
</comment>
<dbReference type="CDD" id="cd01948">
    <property type="entry name" value="EAL"/>
    <property type="match status" value="1"/>
</dbReference>